<sequence length="184" mass="20697">RPGAVEYVFPKGENAQRMVDRLQASGWRGEIVGPHGSGKSALLATLIPLLEQAGRKTLLIELHDGQRRIGVNLEDTVDVDTPAVLVIDGYEQLGRLSRWKVKRFCRQHRLGLLVTAHTPVGLPDLFETTVTVELAQKIVEQLQGESARCVTAEDVALRFSHHKGDLRETLFDLYDFHQQRRRGQ</sequence>
<proteinExistence type="predicted"/>
<organism evidence="1">
    <name type="scientific">marine sediment metagenome</name>
    <dbReference type="NCBI Taxonomy" id="412755"/>
    <lineage>
        <taxon>unclassified sequences</taxon>
        <taxon>metagenomes</taxon>
        <taxon>ecological metagenomes</taxon>
    </lineage>
</organism>
<evidence type="ECO:0000313" key="1">
    <source>
        <dbReference type="EMBL" id="KKK51095.1"/>
    </source>
</evidence>
<dbReference type="SUPFAM" id="SSF52540">
    <property type="entry name" value="P-loop containing nucleoside triphosphate hydrolases"/>
    <property type="match status" value="1"/>
</dbReference>
<comment type="caution">
    <text evidence="1">The sequence shown here is derived from an EMBL/GenBank/DDBJ whole genome shotgun (WGS) entry which is preliminary data.</text>
</comment>
<reference evidence="1" key="1">
    <citation type="journal article" date="2015" name="Nature">
        <title>Complex archaea that bridge the gap between prokaryotes and eukaryotes.</title>
        <authorList>
            <person name="Spang A."/>
            <person name="Saw J.H."/>
            <person name="Jorgensen S.L."/>
            <person name="Zaremba-Niedzwiedzka K."/>
            <person name="Martijn J."/>
            <person name="Lind A.E."/>
            <person name="van Eijk R."/>
            <person name="Schleper C."/>
            <person name="Guy L."/>
            <person name="Ettema T.J."/>
        </authorList>
    </citation>
    <scope>NUCLEOTIDE SEQUENCE</scope>
</reference>
<protein>
    <recommendedName>
        <fullName evidence="2">AAA+ ATPase domain-containing protein</fullName>
    </recommendedName>
</protein>
<dbReference type="CDD" id="cd01983">
    <property type="entry name" value="SIMIBI"/>
    <property type="match status" value="1"/>
</dbReference>
<dbReference type="InterPro" id="IPR027417">
    <property type="entry name" value="P-loop_NTPase"/>
</dbReference>
<gene>
    <name evidence="1" type="ORF">LCGC14_3118410</name>
</gene>
<name>A0A0F8WRY2_9ZZZZ</name>
<dbReference type="EMBL" id="LAZR01067683">
    <property type="protein sequence ID" value="KKK51095.1"/>
    <property type="molecule type" value="Genomic_DNA"/>
</dbReference>
<feature type="non-terminal residue" evidence="1">
    <location>
        <position position="1"/>
    </location>
</feature>
<accession>A0A0F8WRY2</accession>
<dbReference type="AlphaFoldDB" id="A0A0F8WRY2"/>
<evidence type="ECO:0008006" key="2">
    <source>
        <dbReference type="Google" id="ProtNLM"/>
    </source>
</evidence>